<proteinExistence type="predicted"/>
<reference evidence="1" key="2">
    <citation type="journal article" date="2015" name="Fish Shellfish Immunol.">
        <title>Early steps in the European eel (Anguilla anguilla)-Vibrio vulnificus interaction in the gills: Role of the RtxA13 toxin.</title>
        <authorList>
            <person name="Callol A."/>
            <person name="Pajuelo D."/>
            <person name="Ebbesson L."/>
            <person name="Teles M."/>
            <person name="MacKenzie S."/>
            <person name="Amaro C."/>
        </authorList>
    </citation>
    <scope>NUCLEOTIDE SEQUENCE</scope>
</reference>
<protein>
    <submittedName>
        <fullName evidence="1">Uncharacterized protein</fullName>
    </submittedName>
</protein>
<dbReference type="AlphaFoldDB" id="A0A0E9U6Q5"/>
<evidence type="ECO:0000313" key="1">
    <source>
        <dbReference type="EMBL" id="JAH61521.1"/>
    </source>
</evidence>
<organism evidence="1">
    <name type="scientific">Anguilla anguilla</name>
    <name type="common">European freshwater eel</name>
    <name type="synonym">Muraena anguilla</name>
    <dbReference type="NCBI Taxonomy" id="7936"/>
    <lineage>
        <taxon>Eukaryota</taxon>
        <taxon>Metazoa</taxon>
        <taxon>Chordata</taxon>
        <taxon>Craniata</taxon>
        <taxon>Vertebrata</taxon>
        <taxon>Euteleostomi</taxon>
        <taxon>Actinopterygii</taxon>
        <taxon>Neopterygii</taxon>
        <taxon>Teleostei</taxon>
        <taxon>Anguilliformes</taxon>
        <taxon>Anguillidae</taxon>
        <taxon>Anguilla</taxon>
    </lineage>
</organism>
<accession>A0A0E9U6Q5</accession>
<name>A0A0E9U6Q5_ANGAN</name>
<reference evidence="1" key="1">
    <citation type="submission" date="2014-11" db="EMBL/GenBank/DDBJ databases">
        <authorList>
            <person name="Amaro Gonzalez C."/>
        </authorList>
    </citation>
    <scope>NUCLEOTIDE SEQUENCE</scope>
</reference>
<dbReference type="EMBL" id="GBXM01047056">
    <property type="protein sequence ID" value="JAH61521.1"/>
    <property type="molecule type" value="Transcribed_RNA"/>
</dbReference>
<sequence length="27" mass="2903">MLALSILGLENAHSAFTAFLRRILASS</sequence>